<dbReference type="EC" id="5.4.99.-" evidence="6"/>
<evidence type="ECO:0000256" key="1">
    <source>
        <dbReference type="ARBA" id="ARBA00000073"/>
    </source>
</evidence>
<gene>
    <name evidence="8" type="ORF">CQ405_06935</name>
</gene>
<dbReference type="PROSITE" id="PS50889">
    <property type="entry name" value="S4"/>
    <property type="match status" value="1"/>
</dbReference>
<evidence type="ECO:0000256" key="4">
    <source>
        <dbReference type="PIRSR" id="PIRSR606225-1"/>
    </source>
</evidence>
<reference evidence="9" key="1">
    <citation type="submission" date="2017-10" db="EMBL/GenBank/DDBJ databases">
        <title>Campylobacter species from seals.</title>
        <authorList>
            <person name="Gilbert M.J."/>
            <person name="Zomer A.L."/>
            <person name="Timmerman A.J."/>
            <person name="Duim B."/>
            <person name="Wagenaar J.A."/>
        </authorList>
    </citation>
    <scope>NUCLEOTIDE SEQUENCE [LARGE SCALE GENOMIC DNA]</scope>
    <source>
        <strain evidence="9">17S00004-5</strain>
    </source>
</reference>
<dbReference type="CDD" id="cd02869">
    <property type="entry name" value="PseudoU_synth_RluA_like"/>
    <property type="match status" value="1"/>
</dbReference>
<keyword evidence="9" id="KW-1185">Reference proteome</keyword>
<evidence type="ECO:0000259" key="7">
    <source>
        <dbReference type="SMART" id="SM00363"/>
    </source>
</evidence>
<feature type="active site" evidence="4">
    <location>
        <position position="144"/>
    </location>
</feature>
<name>A0A2P8R031_9BACT</name>
<protein>
    <recommendedName>
        <fullName evidence="6">Pseudouridine synthase</fullName>
        <ecNumber evidence="6">5.4.99.-</ecNumber>
    </recommendedName>
</protein>
<dbReference type="PANTHER" id="PTHR21600">
    <property type="entry name" value="MITOCHONDRIAL RNA PSEUDOURIDINE SYNTHASE"/>
    <property type="match status" value="1"/>
</dbReference>
<dbReference type="InterPro" id="IPR020103">
    <property type="entry name" value="PsdUridine_synth_cat_dom_sf"/>
</dbReference>
<evidence type="ECO:0000256" key="2">
    <source>
        <dbReference type="ARBA" id="ARBA00010876"/>
    </source>
</evidence>
<comment type="function">
    <text evidence="6">Responsible for synthesis of pseudouridine from uracil.</text>
</comment>
<dbReference type="InterPro" id="IPR006225">
    <property type="entry name" value="PsdUridine_synth_RluC/D"/>
</dbReference>
<dbReference type="InterPro" id="IPR002942">
    <property type="entry name" value="S4_RNA-bd"/>
</dbReference>
<dbReference type="AlphaFoldDB" id="A0A2P8R031"/>
<evidence type="ECO:0000256" key="3">
    <source>
        <dbReference type="ARBA" id="ARBA00023235"/>
    </source>
</evidence>
<keyword evidence="3 6" id="KW-0413">Isomerase</keyword>
<dbReference type="GO" id="GO:0120159">
    <property type="term" value="F:rRNA pseudouridine synthase activity"/>
    <property type="evidence" value="ECO:0007669"/>
    <property type="project" value="UniProtKB-ARBA"/>
</dbReference>
<proteinExistence type="inferred from homology"/>
<dbReference type="InterPro" id="IPR006224">
    <property type="entry name" value="PsdUridine_synth_RluA-like_CS"/>
</dbReference>
<sequence>MNLDKAKENAEIVVVDVESRIDQFLSKKLNISRNQITNFIRDKNILVDKKIVDKPSFTLKIGQIVEVNKLNDEDSEFNDFTINFEVEIVYEDDDVLVINKPPNLIVHSAPSVKEATLVDYLKFKDYTLSSINGEIRAGIVHRIDKDTSGIMVVAKNDEAHIRLSNQLKERSMTRLYLAIIDLPLKENLIINRPIGRNPKNRLKKAIIENGRISKSAFLNLYSDENINIISAKLFSGRTHQIRVHLSSINRHILGDNLYGFKSKKDKIKRTMLHAYILQFRHPKTGENMKFTANLWDDFSKILDKSKNKEKIYEKILPDNLISGFNDLDSWLWLT</sequence>
<dbReference type="PROSITE" id="PS01129">
    <property type="entry name" value="PSI_RLU"/>
    <property type="match status" value="1"/>
</dbReference>
<comment type="similarity">
    <text evidence="2 6">Belongs to the pseudouridine synthase RluA family.</text>
</comment>
<dbReference type="InterPro" id="IPR006145">
    <property type="entry name" value="PsdUridine_synth_RsuA/RluA"/>
</dbReference>
<dbReference type="CDD" id="cd00165">
    <property type="entry name" value="S4"/>
    <property type="match status" value="1"/>
</dbReference>
<dbReference type="GO" id="GO:0003723">
    <property type="term" value="F:RNA binding"/>
    <property type="evidence" value="ECO:0007669"/>
    <property type="project" value="UniProtKB-KW"/>
</dbReference>
<keyword evidence="5" id="KW-0694">RNA-binding</keyword>
<dbReference type="InterPro" id="IPR050188">
    <property type="entry name" value="RluA_PseudoU_synthase"/>
</dbReference>
<dbReference type="Proteomes" id="UP000240535">
    <property type="component" value="Unassembled WGS sequence"/>
</dbReference>
<dbReference type="GO" id="GO:0000455">
    <property type="term" value="P:enzyme-directed rRNA pseudouridine synthesis"/>
    <property type="evidence" value="ECO:0007669"/>
    <property type="project" value="TreeGrafter"/>
</dbReference>
<dbReference type="InterPro" id="IPR036986">
    <property type="entry name" value="S4_RNA-bd_sf"/>
</dbReference>
<dbReference type="Gene3D" id="3.10.290.10">
    <property type="entry name" value="RNA-binding S4 domain"/>
    <property type="match status" value="1"/>
</dbReference>
<dbReference type="EMBL" id="PDHH01000005">
    <property type="protein sequence ID" value="PSM51853.1"/>
    <property type="molecule type" value="Genomic_DNA"/>
</dbReference>
<evidence type="ECO:0000313" key="8">
    <source>
        <dbReference type="EMBL" id="PSM51853.1"/>
    </source>
</evidence>
<organism evidence="8 9">
    <name type="scientific">Campylobacter blaseri</name>
    <dbReference type="NCBI Taxonomy" id="2042961"/>
    <lineage>
        <taxon>Bacteria</taxon>
        <taxon>Pseudomonadati</taxon>
        <taxon>Campylobacterota</taxon>
        <taxon>Epsilonproteobacteria</taxon>
        <taxon>Campylobacterales</taxon>
        <taxon>Campylobacteraceae</taxon>
        <taxon>Campylobacter</taxon>
    </lineage>
</organism>
<dbReference type="SMART" id="SM00363">
    <property type="entry name" value="S4"/>
    <property type="match status" value="1"/>
</dbReference>
<dbReference type="RefSeq" id="WP_106872043.1">
    <property type="nucleotide sequence ID" value="NZ_CP053841.1"/>
</dbReference>
<comment type="caution">
    <text evidence="8">The sequence shown here is derived from an EMBL/GenBank/DDBJ whole genome shotgun (WGS) entry which is preliminary data.</text>
</comment>
<dbReference type="OrthoDB" id="128480at2"/>
<evidence type="ECO:0000313" key="9">
    <source>
        <dbReference type="Proteomes" id="UP000240535"/>
    </source>
</evidence>
<evidence type="ECO:0000256" key="5">
    <source>
        <dbReference type="PROSITE-ProRule" id="PRU00182"/>
    </source>
</evidence>
<evidence type="ECO:0000256" key="6">
    <source>
        <dbReference type="RuleBase" id="RU362028"/>
    </source>
</evidence>
<dbReference type="SUPFAM" id="SSF55120">
    <property type="entry name" value="Pseudouridine synthase"/>
    <property type="match status" value="1"/>
</dbReference>
<dbReference type="Pfam" id="PF01479">
    <property type="entry name" value="S4"/>
    <property type="match status" value="1"/>
</dbReference>
<comment type="catalytic activity">
    <reaction evidence="1 6">
        <text>a uridine in RNA = a pseudouridine in RNA</text>
        <dbReference type="Rhea" id="RHEA:48348"/>
        <dbReference type="Rhea" id="RHEA-COMP:12068"/>
        <dbReference type="Rhea" id="RHEA-COMP:12069"/>
        <dbReference type="ChEBI" id="CHEBI:65314"/>
        <dbReference type="ChEBI" id="CHEBI:65315"/>
    </reaction>
</comment>
<dbReference type="Pfam" id="PF00849">
    <property type="entry name" value="PseudoU_synth_2"/>
    <property type="match status" value="1"/>
</dbReference>
<dbReference type="PANTHER" id="PTHR21600:SF44">
    <property type="entry name" value="RIBOSOMAL LARGE SUBUNIT PSEUDOURIDINE SYNTHASE D"/>
    <property type="match status" value="1"/>
</dbReference>
<dbReference type="SUPFAM" id="SSF55174">
    <property type="entry name" value="Alpha-L RNA-binding motif"/>
    <property type="match status" value="1"/>
</dbReference>
<accession>A0A2P8R031</accession>
<dbReference type="NCBIfam" id="TIGR00005">
    <property type="entry name" value="rluA_subfam"/>
    <property type="match status" value="1"/>
</dbReference>
<dbReference type="Gene3D" id="3.30.2350.10">
    <property type="entry name" value="Pseudouridine synthase"/>
    <property type="match status" value="1"/>
</dbReference>
<feature type="domain" description="RNA-binding S4" evidence="7">
    <location>
        <begin position="19"/>
        <end position="82"/>
    </location>
</feature>